<dbReference type="PANTHER" id="PTHR33741">
    <property type="entry name" value="TRANSMEMBRANE PROTEIN DDB_G0269096-RELATED"/>
    <property type="match status" value="1"/>
</dbReference>
<evidence type="ECO:0000259" key="2">
    <source>
        <dbReference type="Pfam" id="PF04982"/>
    </source>
</evidence>
<dbReference type="OrthoDB" id="9811720at2"/>
<dbReference type="InterPro" id="IPR007065">
    <property type="entry name" value="HPP"/>
</dbReference>
<reference evidence="3 4" key="1">
    <citation type="submission" date="2019-03" db="EMBL/GenBank/DDBJ databases">
        <title>Genomic analyses of the natural microbiome of Caenorhabditis elegans.</title>
        <authorList>
            <person name="Samuel B."/>
        </authorList>
    </citation>
    <scope>NUCLEOTIDE SEQUENCE [LARGE SCALE GENOMIC DNA]</scope>
    <source>
        <strain evidence="3 4">JUb89</strain>
    </source>
</reference>
<keyword evidence="4" id="KW-1185">Reference proteome</keyword>
<evidence type="ECO:0000256" key="1">
    <source>
        <dbReference type="SAM" id="Phobius"/>
    </source>
</evidence>
<keyword evidence="1" id="KW-0812">Transmembrane</keyword>
<keyword evidence="1" id="KW-0472">Membrane</keyword>
<dbReference type="InterPro" id="IPR058581">
    <property type="entry name" value="TM_HPP"/>
</dbReference>
<keyword evidence="1" id="KW-1133">Transmembrane helix</keyword>
<comment type="caution">
    <text evidence="3">The sequence shown here is derived from an EMBL/GenBank/DDBJ whole genome shotgun (WGS) entry which is preliminary data.</text>
</comment>
<organism evidence="3 4">
    <name type="scientific">Acinetobacter calcoaceticus</name>
    <dbReference type="NCBI Taxonomy" id="471"/>
    <lineage>
        <taxon>Bacteria</taxon>
        <taxon>Pseudomonadati</taxon>
        <taxon>Pseudomonadota</taxon>
        <taxon>Gammaproteobacteria</taxon>
        <taxon>Moraxellales</taxon>
        <taxon>Moraxellaceae</taxon>
        <taxon>Acinetobacter</taxon>
        <taxon>Acinetobacter calcoaceticus/baumannii complex</taxon>
    </lineage>
</organism>
<sequence length="181" mass="19813">MFSFFSGKESLMPQPSYADMLRGLVGGSLSILILLLLGKWSGHLFIMAPFGASCVLLYAAPYSPLAQPRNILFGHLLSASIGLVMLKLFGAELWSIALAVGIAIAMMQLLRCVHPPAGANPLVILLTAHSVEYGWSFLIFPVLTGAVALISIAWMVNNFRSRQKWPSYGLALWHSRRPKED</sequence>
<gene>
    <name evidence="3" type="ORF">EC844_10267</name>
</gene>
<evidence type="ECO:0000313" key="3">
    <source>
        <dbReference type="EMBL" id="TCM69808.1"/>
    </source>
</evidence>
<proteinExistence type="predicted"/>
<name>A0A4V6NJF2_ACICA</name>
<dbReference type="Proteomes" id="UP000294963">
    <property type="component" value="Unassembled WGS sequence"/>
</dbReference>
<feature type="transmembrane region" description="Helical" evidence="1">
    <location>
        <begin position="20"/>
        <end position="37"/>
    </location>
</feature>
<protein>
    <submittedName>
        <fullName evidence="3">HPP family protein</fullName>
    </submittedName>
</protein>
<dbReference type="EMBL" id="SLVJ01000002">
    <property type="protein sequence ID" value="TCM69808.1"/>
    <property type="molecule type" value="Genomic_DNA"/>
</dbReference>
<accession>A0A4V6NJF2</accession>
<evidence type="ECO:0000313" key="4">
    <source>
        <dbReference type="Proteomes" id="UP000294963"/>
    </source>
</evidence>
<dbReference type="Pfam" id="PF04982">
    <property type="entry name" value="TM_HPP"/>
    <property type="match status" value="1"/>
</dbReference>
<feature type="domain" description="HPP transmembrane region" evidence="2">
    <location>
        <begin position="13"/>
        <end position="166"/>
    </location>
</feature>
<dbReference type="AlphaFoldDB" id="A0A4V6NJF2"/>
<feature type="transmembrane region" description="Helical" evidence="1">
    <location>
        <begin position="44"/>
        <end position="65"/>
    </location>
</feature>
<feature type="transmembrane region" description="Helical" evidence="1">
    <location>
        <begin position="133"/>
        <end position="156"/>
    </location>
</feature>
<dbReference type="PANTHER" id="PTHR33741:SF5">
    <property type="entry name" value="TRANSMEMBRANE PROTEIN DDB_G0269096-RELATED"/>
    <property type="match status" value="1"/>
</dbReference>